<evidence type="ECO:0000313" key="12">
    <source>
        <dbReference type="Proteomes" id="UP000286985"/>
    </source>
</evidence>
<keyword evidence="5 9" id="KW-0627">Porphyrin biosynthesis</keyword>
<reference evidence="12" key="1">
    <citation type="journal article" date="2018" name="Front. Microbiol.">
        <title>Genome-Based Analysis Reveals the Taxonomy and Diversity of the Family Idiomarinaceae.</title>
        <authorList>
            <person name="Liu Y."/>
            <person name="Lai Q."/>
            <person name="Shao Z."/>
        </authorList>
    </citation>
    <scope>NUCLEOTIDE SEQUENCE [LARGE SCALE GENOMIC DNA]</scope>
    <source>
        <strain evidence="12">908033</strain>
    </source>
</reference>
<dbReference type="SUPFAM" id="SSF69618">
    <property type="entry name" value="HemD-like"/>
    <property type="match status" value="1"/>
</dbReference>
<evidence type="ECO:0000256" key="3">
    <source>
        <dbReference type="ARBA" id="ARBA00013109"/>
    </source>
</evidence>
<dbReference type="GO" id="GO:0004852">
    <property type="term" value="F:uroporphyrinogen-III synthase activity"/>
    <property type="evidence" value="ECO:0007669"/>
    <property type="project" value="UniProtKB-UniRule"/>
</dbReference>
<comment type="catalytic activity">
    <reaction evidence="8 9">
        <text>hydroxymethylbilane = uroporphyrinogen III + H2O</text>
        <dbReference type="Rhea" id="RHEA:18965"/>
        <dbReference type="ChEBI" id="CHEBI:15377"/>
        <dbReference type="ChEBI" id="CHEBI:57308"/>
        <dbReference type="ChEBI" id="CHEBI:57845"/>
        <dbReference type="EC" id="4.2.1.75"/>
    </reaction>
</comment>
<dbReference type="Proteomes" id="UP000286985">
    <property type="component" value="Unassembled WGS sequence"/>
</dbReference>
<sequence>MMHQLLLLRPEDQAGSLVAMLQQRAAAAGVQADCLVHSMVSIGCYDDPNHSLRNILSQTWHGGLMVSVNAANYFAQQAQAWAPEYAMPIARWFAVGPTSAQAIARVVQRPVTCPWRIHNSDALLQLPELQQVAGQQWLLVRGRGGRELVADTLRARGAQVTYLEVYQRVPSKVDLSTIEQWQQQVHGIVVSSAEQLGYFLAALPQHALHWLSQCYWVLASERLAKLLPVAMRQRVVIADSATPFALADAWQRLIKKEDL</sequence>
<evidence type="ECO:0000256" key="4">
    <source>
        <dbReference type="ARBA" id="ARBA00023239"/>
    </source>
</evidence>
<dbReference type="GO" id="GO:0006782">
    <property type="term" value="P:protoporphyrinogen IX biosynthetic process"/>
    <property type="evidence" value="ECO:0007669"/>
    <property type="project" value="UniProtKB-UniRule"/>
</dbReference>
<dbReference type="InterPro" id="IPR036108">
    <property type="entry name" value="4pyrrol_syn_uPrphyn_synt_sf"/>
</dbReference>
<dbReference type="AlphaFoldDB" id="A0A432XHY6"/>
<gene>
    <name evidence="11" type="ORF">CWE24_05880</name>
</gene>
<feature type="domain" description="Tetrapyrrole biosynthesis uroporphyrinogen III synthase" evidence="10">
    <location>
        <begin position="47"/>
        <end position="247"/>
    </location>
</feature>
<comment type="caution">
    <text evidence="11">The sequence shown here is derived from an EMBL/GenBank/DDBJ whole genome shotgun (WGS) entry which is preliminary data.</text>
</comment>
<keyword evidence="4 9" id="KW-0456">Lyase</keyword>
<protein>
    <recommendedName>
        <fullName evidence="7 9">Uroporphyrinogen-III synthase</fullName>
        <ecNumber evidence="3 9">4.2.1.75</ecNumber>
    </recommendedName>
</protein>
<comment type="pathway">
    <text evidence="1 9">Porphyrin-containing compound metabolism; protoporphyrin-IX biosynthesis; coproporphyrinogen-III from 5-aminolevulinate: step 3/4.</text>
</comment>
<keyword evidence="12" id="KW-1185">Reference proteome</keyword>
<evidence type="ECO:0000313" key="11">
    <source>
        <dbReference type="EMBL" id="RUO48311.1"/>
    </source>
</evidence>
<evidence type="ECO:0000256" key="7">
    <source>
        <dbReference type="ARBA" id="ARBA00040167"/>
    </source>
</evidence>
<dbReference type="EC" id="4.2.1.75" evidence="3 9"/>
<dbReference type="CDD" id="cd06578">
    <property type="entry name" value="HemD"/>
    <property type="match status" value="1"/>
</dbReference>
<evidence type="ECO:0000256" key="8">
    <source>
        <dbReference type="ARBA" id="ARBA00048617"/>
    </source>
</evidence>
<accession>A0A432XHY6</accession>
<dbReference type="RefSeq" id="WP_092841549.1">
    <property type="nucleotide sequence ID" value="NZ_FPCF01000006.1"/>
</dbReference>
<evidence type="ECO:0000256" key="6">
    <source>
        <dbReference type="ARBA" id="ARBA00037589"/>
    </source>
</evidence>
<comment type="similarity">
    <text evidence="2 9">Belongs to the uroporphyrinogen-III synthase family.</text>
</comment>
<dbReference type="PANTHER" id="PTHR38042">
    <property type="entry name" value="UROPORPHYRINOGEN-III SYNTHASE, CHLOROPLASTIC"/>
    <property type="match status" value="1"/>
</dbReference>
<proteinExistence type="inferred from homology"/>
<comment type="function">
    <text evidence="6 9">Catalyzes cyclization of the linear tetrapyrrole, hydroxymethylbilane, to the macrocyclic uroporphyrinogen III.</text>
</comment>
<dbReference type="STRING" id="519452.SAMN04488139_2266"/>
<dbReference type="Pfam" id="PF02602">
    <property type="entry name" value="HEM4"/>
    <property type="match status" value="1"/>
</dbReference>
<dbReference type="InterPro" id="IPR003754">
    <property type="entry name" value="4pyrrol_synth_uPrphyn_synth"/>
</dbReference>
<dbReference type="EMBL" id="PIPU01000002">
    <property type="protein sequence ID" value="RUO48311.1"/>
    <property type="molecule type" value="Genomic_DNA"/>
</dbReference>
<dbReference type="GO" id="GO:0006780">
    <property type="term" value="P:uroporphyrinogen III biosynthetic process"/>
    <property type="evidence" value="ECO:0007669"/>
    <property type="project" value="UniProtKB-UniRule"/>
</dbReference>
<dbReference type="Gene3D" id="3.40.50.10090">
    <property type="match status" value="2"/>
</dbReference>
<evidence type="ECO:0000256" key="1">
    <source>
        <dbReference type="ARBA" id="ARBA00004772"/>
    </source>
</evidence>
<dbReference type="OrthoDB" id="9787650at2"/>
<organism evidence="11 12">
    <name type="scientific">Pseudidiomarina donghaiensis</name>
    <dbReference type="NCBI Taxonomy" id="519452"/>
    <lineage>
        <taxon>Bacteria</taxon>
        <taxon>Pseudomonadati</taxon>
        <taxon>Pseudomonadota</taxon>
        <taxon>Gammaproteobacteria</taxon>
        <taxon>Alteromonadales</taxon>
        <taxon>Idiomarinaceae</taxon>
        <taxon>Pseudidiomarina</taxon>
    </lineage>
</organism>
<dbReference type="PANTHER" id="PTHR38042:SF1">
    <property type="entry name" value="UROPORPHYRINOGEN-III SYNTHASE, CHLOROPLASTIC"/>
    <property type="match status" value="1"/>
</dbReference>
<dbReference type="UniPathway" id="UPA00251">
    <property type="reaction ID" value="UER00320"/>
</dbReference>
<evidence type="ECO:0000259" key="10">
    <source>
        <dbReference type="Pfam" id="PF02602"/>
    </source>
</evidence>
<evidence type="ECO:0000256" key="2">
    <source>
        <dbReference type="ARBA" id="ARBA00008133"/>
    </source>
</evidence>
<evidence type="ECO:0000256" key="9">
    <source>
        <dbReference type="RuleBase" id="RU366031"/>
    </source>
</evidence>
<evidence type="ECO:0000256" key="5">
    <source>
        <dbReference type="ARBA" id="ARBA00023244"/>
    </source>
</evidence>
<dbReference type="InterPro" id="IPR039793">
    <property type="entry name" value="UROS/Hem4"/>
</dbReference>
<name>A0A432XHY6_9GAMM</name>